<evidence type="ECO:0008006" key="9">
    <source>
        <dbReference type="Google" id="ProtNLM"/>
    </source>
</evidence>
<proteinExistence type="inferred from homology"/>
<sequence length="497" mass="54783">MDRSDHICLSHLITSQPSVPFFPGGLFLDPTTSVPPSLVSFFSSKTPLHPGSDLVFCSSRTRWRVVGFEGLKVGGGFLSVSLSTKRGKGVGDDDEEGFVGESGEIQWQNGKEQGETEMVQQRQKARLRKNSGAVNTSKHLWAGAVSAIVSRFYYYYYYYFLNAYCYFGCKWLTKLTFVAPLERLKLEYILRGEQKNLFQLIRTIAASEGLKGFWKGNFVNILRTAPSKAIDFYAYDAYKNQLIKMSGHEETTNFQRFLAGAAAGITATLLCLPLDTYSSLALSGNCLVYDLNLLKFDIHRSGSNSTESANASTLLLNYIRTKMVAPGGEALGGVISALRHTIQTEGFFSLYKGLAPTILSMAPSSAIFYGVYDILKSAYVHSPEGRKRIEDMKQGQELNALEQLELGPIRTLMYGAVAGACSEIAIYPLDVLRKQLQMQVPSTRLSALLTCVKIVEQGGIPALYAGLVPSLLQVLPAAATSYFVYEFMKIVLKVESS</sequence>
<dbReference type="InterPro" id="IPR023395">
    <property type="entry name" value="MCP_dom_sf"/>
</dbReference>
<name>A0A978V026_ZIZJJ</name>
<evidence type="ECO:0000256" key="4">
    <source>
        <dbReference type="ARBA" id="ARBA00023136"/>
    </source>
</evidence>
<organism evidence="7 8">
    <name type="scientific">Ziziphus jujuba var. spinosa</name>
    <dbReference type="NCBI Taxonomy" id="714518"/>
    <lineage>
        <taxon>Eukaryota</taxon>
        <taxon>Viridiplantae</taxon>
        <taxon>Streptophyta</taxon>
        <taxon>Embryophyta</taxon>
        <taxon>Tracheophyta</taxon>
        <taxon>Spermatophyta</taxon>
        <taxon>Magnoliopsida</taxon>
        <taxon>eudicotyledons</taxon>
        <taxon>Gunneridae</taxon>
        <taxon>Pentapetalae</taxon>
        <taxon>rosids</taxon>
        <taxon>fabids</taxon>
        <taxon>Rosales</taxon>
        <taxon>Rhamnaceae</taxon>
        <taxon>Paliureae</taxon>
        <taxon>Ziziphus</taxon>
    </lineage>
</organism>
<evidence type="ECO:0000256" key="5">
    <source>
        <dbReference type="PROSITE-ProRule" id="PRU00282"/>
    </source>
</evidence>
<dbReference type="Gene3D" id="1.50.40.10">
    <property type="entry name" value="Mitochondrial carrier domain"/>
    <property type="match status" value="1"/>
</dbReference>
<feature type="repeat" description="Solcar" evidence="5">
    <location>
        <begin position="158"/>
        <end position="241"/>
    </location>
</feature>
<dbReference type="PANTHER" id="PTHR24089">
    <property type="entry name" value="SOLUTE CARRIER FAMILY 25"/>
    <property type="match status" value="1"/>
</dbReference>
<evidence type="ECO:0000256" key="3">
    <source>
        <dbReference type="ARBA" id="ARBA00022737"/>
    </source>
</evidence>
<dbReference type="Pfam" id="PF00153">
    <property type="entry name" value="Mito_carr"/>
    <property type="match status" value="3"/>
</dbReference>
<evidence type="ECO:0000313" key="8">
    <source>
        <dbReference type="Proteomes" id="UP000813462"/>
    </source>
</evidence>
<reference evidence="7" key="1">
    <citation type="journal article" date="2021" name="Front. Plant Sci.">
        <title>Chromosome-Scale Genome Assembly for Chinese Sour Jujube and Insights Into Its Genome Evolution and Domestication Signature.</title>
        <authorList>
            <person name="Shen L.-Y."/>
            <person name="Luo H."/>
            <person name="Wang X.-L."/>
            <person name="Wang X.-M."/>
            <person name="Qiu X.-J."/>
            <person name="Liu H."/>
            <person name="Zhou S.-S."/>
            <person name="Jia K.-H."/>
            <person name="Nie S."/>
            <person name="Bao Y.-T."/>
            <person name="Zhang R.-G."/>
            <person name="Yun Q.-Z."/>
            <person name="Chai Y.-H."/>
            <person name="Lu J.-Y."/>
            <person name="Li Y."/>
            <person name="Zhao S.-W."/>
            <person name="Mao J.-F."/>
            <person name="Jia S.-G."/>
            <person name="Mao Y.-M."/>
        </authorList>
    </citation>
    <scope>NUCLEOTIDE SEQUENCE</scope>
    <source>
        <strain evidence="7">AT0</strain>
        <tissue evidence="7">Leaf</tissue>
    </source>
</reference>
<gene>
    <name evidence="7" type="ORF">FEM48_Zijuj08G0161400</name>
</gene>
<dbReference type="InterPro" id="IPR018108">
    <property type="entry name" value="MCP_transmembrane"/>
</dbReference>
<keyword evidence="2 5" id="KW-0812">Transmembrane</keyword>
<keyword evidence="4 5" id="KW-0472">Membrane</keyword>
<evidence type="ECO:0000256" key="2">
    <source>
        <dbReference type="ARBA" id="ARBA00022692"/>
    </source>
</evidence>
<dbReference type="GO" id="GO:0016020">
    <property type="term" value="C:membrane"/>
    <property type="evidence" value="ECO:0007669"/>
    <property type="project" value="UniProtKB-SubCell"/>
</dbReference>
<dbReference type="EMBL" id="JAEACU010000008">
    <property type="protein sequence ID" value="KAH7520592.1"/>
    <property type="molecule type" value="Genomic_DNA"/>
</dbReference>
<comment type="caution">
    <text evidence="7">The sequence shown here is derived from an EMBL/GenBank/DDBJ whole genome shotgun (WGS) entry which is preliminary data.</text>
</comment>
<dbReference type="SUPFAM" id="SSF103506">
    <property type="entry name" value="Mitochondrial carrier"/>
    <property type="match status" value="1"/>
</dbReference>
<keyword evidence="6" id="KW-0813">Transport</keyword>
<evidence type="ECO:0000313" key="7">
    <source>
        <dbReference type="EMBL" id="KAH7520592.1"/>
    </source>
</evidence>
<dbReference type="Proteomes" id="UP000813462">
    <property type="component" value="Unassembled WGS sequence"/>
</dbReference>
<dbReference type="PROSITE" id="PS50920">
    <property type="entry name" value="SOLCAR"/>
    <property type="match status" value="3"/>
</dbReference>
<feature type="repeat" description="Solcar" evidence="5">
    <location>
        <begin position="406"/>
        <end position="491"/>
    </location>
</feature>
<dbReference type="AlphaFoldDB" id="A0A978V026"/>
<keyword evidence="3" id="KW-0677">Repeat</keyword>
<feature type="repeat" description="Solcar" evidence="5">
    <location>
        <begin position="294"/>
        <end position="378"/>
    </location>
</feature>
<protein>
    <recommendedName>
        <fullName evidence="9">Mitochondrial adenine nucleotide transporter BTL3</fullName>
    </recommendedName>
</protein>
<accession>A0A978V026</accession>
<comment type="subcellular location">
    <subcellularLocation>
        <location evidence="1">Membrane</location>
        <topology evidence="1">Multi-pass membrane protein</topology>
    </subcellularLocation>
</comment>
<evidence type="ECO:0000256" key="1">
    <source>
        <dbReference type="ARBA" id="ARBA00004141"/>
    </source>
</evidence>
<comment type="similarity">
    <text evidence="6">Belongs to the mitochondrial carrier (TC 2.A.29) family.</text>
</comment>
<evidence type="ECO:0000256" key="6">
    <source>
        <dbReference type="RuleBase" id="RU000488"/>
    </source>
</evidence>